<keyword evidence="7 13" id="KW-0547">Nucleotide-binding</keyword>
<comment type="caution">
    <text evidence="16">The sequence shown here is derived from an EMBL/GenBank/DDBJ whole genome shotgun (WGS) entry which is preliminary data.</text>
</comment>
<dbReference type="GO" id="GO:0005524">
    <property type="term" value="F:ATP binding"/>
    <property type="evidence" value="ECO:0007669"/>
    <property type="project" value="UniProtKB-UniRule"/>
</dbReference>
<protein>
    <recommendedName>
        <fullName evidence="5 13">GMP synthase [glutamine-hydrolyzing] subunit B</fullName>
        <ecNumber evidence="4 13">6.3.5.2</ecNumber>
    </recommendedName>
    <alternativeName>
        <fullName evidence="11 13">GMP synthetase</fullName>
    </alternativeName>
</protein>
<proteinExistence type="inferred from homology"/>
<dbReference type="SUPFAM" id="SSF52402">
    <property type="entry name" value="Adenine nucleotide alpha hydrolases-like"/>
    <property type="match status" value="1"/>
</dbReference>
<reference evidence="16 17" key="1">
    <citation type="submission" date="2008-10" db="EMBL/GenBank/DDBJ databases">
        <authorList>
            <person name="Fulton L."/>
            <person name="Clifton S."/>
            <person name="Fulton B."/>
            <person name="Xu J."/>
            <person name="Minx P."/>
            <person name="Pepin K.H."/>
            <person name="Johnson M."/>
            <person name="Bhonagiri V."/>
            <person name="Nash W.E."/>
            <person name="Mardis E.R."/>
            <person name="Wilson R.K."/>
        </authorList>
    </citation>
    <scope>NUCLEOTIDE SEQUENCE [LARGE SCALE GENOMIC DNA]</scope>
    <source>
        <strain evidence="16 17">DSM 2375</strain>
    </source>
</reference>
<dbReference type="HAMAP" id="MF_00345">
    <property type="entry name" value="GMP_synthase_B"/>
    <property type="match status" value="1"/>
</dbReference>
<evidence type="ECO:0000256" key="12">
    <source>
        <dbReference type="ARBA" id="ARBA00049404"/>
    </source>
</evidence>
<dbReference type="FunFam" id="3.30.300.10:FF:000002">
    <property type="entry name" value="GMP synthase [glutamine-hydrolyzing]"/>
    <property type="match status" value="1"/>
</dbReference>
<evidence type="ECO:0000256" key="5">
    <source>
        <dbReference type="ARBA" id="ARBA00022411"/>
    </source>
</evidence>
<evidence type="ECO:0000259" key="15">
    <source>
        <dbReference type="PROSITE" id="PS51553"/>
    </source>
</evidence>
<evidence type="ECO:0000256" key="4">
    <source>
        <dbReference type="ARBA" id="ARBA00012746"/>
    </source>
</evidence>
<dbReference type="NCBIfam" id="TIGR00884">
    <property type="entry name" value="guaA_Cterm"/>
    <property type="match status" value="1"/>
</dbReference>
<keyword evidence="8 13" id="KW-0332">GMP biosynthesis</keyword>
<evidence type="ECO:0000313" key="16">
    <source>
        <dbReference type="EMBL" id="EEE41124.1"/>
    </source>
</evidence>
<dbReference type="CDD" id="cd01997">
    <property type="entry name" value="GMP_synthase_C"/>
    <property type="match status" value="1"/>
</dbReference>
<comment type="function">
    <text evidence="1 13">Catalyzes the synthesis of GMP from XMP.</text>
</comment>
<comment type="pathway">
    <text evidence="2 13">Purine metabolism; GMP biosynthesis; GMP from XMP (L-Gln route): step 1/1.</text>
</comment>
<evidence type="ECO:0000256" key="1">
    <source>
        <dbReference type="ARBA" id="ARBA00002332"/>
    </source>
</evidence>
<name>B9ACD4_METSM</name>
<keyword evidence="9 13" id="KW-0658">Purine biosynthesis</keyword>
<dbReference type="EC" id="6.3.5.2" evidence="4 13"/>
<evidence type="ECO:0000256" key="7">
    <source>
        <dbReference type="ARBA" id="ARBA00022741"/>
    </source>
</evidence>
<feature type="domain" description="GMPS ATP-PPase" evidence="15">
    <location>
        <begin position="6"/>
        <end position="187"/>
    </location>
</feature>
<dbReference type="Gene3D" id="3.40.50.620">
    <property type="entry name" value="HUPs"/>
    <property type="match status" value="1"/>
</dbReference>
<evidence type="ECO:0000256" key="2">
    <source>
        <dbReference type="ARBA" id="ARBA00005153"/>
    </source>
</evidence>
<dbReference type="HOGENOM" id="CLU_014340_0_0_2"/>
<evidence type="ECO:0000256" key="13">
    <source>
        <dbReference type="HAMAP-Rule" id="MF_00345"/>
    </source>
</evidence>
<dbReference type="EMBL" id="ABYW01000001">
    <property type="protein sequence ID" value="EEE41124.1"/>
    <property type="molecule type" value="Genomic_DNA"/>
</dbReference>
<evidence type="ECO:0000256" key="6">
    <source>
        <dbReference type="ARBA" id="ARBA00022598"/>
    </source>
</evidence>
<comment type="subunit">
    <text evidence="3 13">Heterodimer composed of a glutamine amidotransferase subunit (A) and a GMP-binding subunit (B).</text>
</comment>
<dbReference type="GO" id="GO:0003921">
    <property type="term" value="F:GMP synthase activity"/>
    <property type="evidence" value="ECO:0007669"/>
    <property type="project" value="InterPro"/>
</dbReference>
<comment type="catalytic activity">
    <reaction evidence="12 13">
        <text>XMP + L-glutamine + ATP + H2O = GMP + L-glutamate + AMP + diphosphate + 2 H(+)</text>
        <dbReference type="Rhea" id="RHEA:11680"/>
        <dbReference type="ChEBI" id="CHEBI:15377"/>
        <dbReference type="ChEBI" id="CHEBI:15378"/>
        <dbReference type="ChEBI" id="CHEBI:29985"/>
        <dbReference type="ChEBI" id="CHEBI:30616"/>
        <dbReference type="ChEBI" id="CHEBI:33019"/>
        <dbReference type="ChEBI" id="CHEBI:57464"/>
        <dbReference type="ChEBI" id="CHEBI:58115"/>
        <dbReference type="ChEBI" id="CHEBI:58359"/>
        <dbReference type="ChEBI" id="CHEBI:456215"/>
        <dbReference type="EC" id="6.3.5.2"/>
    </reaction>
</comment>
<dbReference type="AlphaFoldDB" id="B9ACD4"/>
<reference evidence="16 17" key="2">
    <citation type="submission" date="2008-11" db="EMBL/GenBank/DDBJ databases">
        <title>Draft genome sequence of Methanobrevibacter smithii (DSM 2375).</title>
        <authorList>
            <person name="Sudarsanam P."/>
            <person name="Ley R."/>
            <person name="Guruge J."/>
            <person name="Turnbaugh P.J."/>
            <person name="Mahowald M."/>
            <person name="Liep D."/>
            <person name="Gordon J."/>
        </authorList>
    </citation>
    <scope>NUCLEOTIDE SEQUENCE [LARGE SCALE GENOMIC DNA]</scope>
    <source>
        <strain evidence="16 17">DSM 2375</strain>
    </source>
</reference>
<dbReference type="PROSITE" id="PS51553">
    <property type="entry name" value="GMPS_ATP_PPASE"/>
    <property type="match status" value="1"/>
</dbReference>
<feature type="binding site" evidence="14">
    <location>
        <begin position="33"/>
        <end position="39"/>
    </location>
    <ligand>
        <name>ATP</name>
        <dbReference type="ChEBI" id="CHEBI:30616"/>
    </ligand>
</feature>
<evidence type="ECO:0000256" key="14">
    <source>
        <dbReference type="PROSITE-ProRule" id="PRU00886"/>
    </source>
</evidence>
<dbReference type="InterPro" id="IPR026598">
    <property type="entry name" value="GMP_synthase_B"/>
</dbReference>
<keyword evidence="10 13" id="KW-0067">ATP-binding</keyword>
<dbReference type="InterPro" id="IPR025777">
    <property type="entry name" value="GMPS_ATP_PPase_dom"/>
</dbReference>
<evidence type="ECO:0000256" key="9">
    <source>
        <dbReference type="ARBA" id="ARBA00022755"/>
    </source>
</evidence>
<dbReference type="Pfam" id="PF02540">
    <property type="entry name" value="NAD_synthase"/>
    <property type="match status" value="1"/>
</dbReference>
<sequence length="312" mass="34761">MVETMLGPEEFIKDAIQKIKEQIGDEKAIIALSGGVDSSVCSVLVQEAIGDNLIAIFVDHGLLREGEVEEVTNTFKDRLNFNYVDASEEFLNALEGVEDPEEKRKIIGKVFIDVFEREAEKTDAKYLVQGTIAPDWIESKGKIKSHHNLALPSGMVLELVEPIRDLYKDEVREIGLLLDLPEKVVHRQPFPGPGLAVRVIGSLTPEKLDICRKANKIVTDEIEKAGIDKDVWQYFAVLTDSKVTGVKGDQRDFGYLVVLRIVDSVDAMTAYVPELPWKVIQTMSQRITSEISEVTHVALSISDKPPSTIEFA</sequence>
<dbReference type="Pfam" id="PF00958">
    <property type="entry name" value="GMP_synt_C"/>
    <property type="match status" value="1"/>
</dbReference>
<keyword evidence="6 13" id="KW-0436">Ligase</keyword>
<dbReference type="InterPro" id="IPR022310">
    <property type="entry name" value="NAD/GMP_synthase"/>
</dbReference>
<dbReference type="PANTHER" id="PTHR11922:SF2">
    <property type="entry name" value="GMP SYNTHASE [GLUTAMINE-HYDROLYZING]"/>
    <property type="match status" value="1"/>
</dbReference>
<dbReference type="InterPro" id="IPR001674">
    <property type="entry name" value="GMP_synth_C"/>
</dbReference>
<organism evidence="16 17">
    <name type="scientific">Methanobrevibacter smithii DSM 2375</name>
    <dbReference type="NCBI Taxonomy" id="483214"/>
    <lineage>
        <taxon>Archaea</taxon>
        <taxon>Methanobacteriati</taxon>
        <taxon>Methanobacteriota</taxon>
        <taxon>Methanomada group</taxon>
        <taxon>Methanobacteria</taxon>
        <taxon>Methanobacteriales</taxon>
        <taxon>Methanobacteriaceae</taxon>
        <taxon>Methanobrevibacter</taxon>
    </lineage>
</organism>
<dbReference type="Proteomes" id="UP000003489">
    <property type="component" value="Unassembled WGS sequence"/>
</dbReference>
<dbReference type="PANTHER" id="PTHR11922">
    <property type="entry name" value="GMP SYNTHASE-RELATED"/>
    <property type="match status" value="1"/>
</dbReference>
<evidence type="ECO:0000256" key="8">
    <source>
        <dbReference type="ARBA" id="ARBA00022749"/>
    </source>
</evidence>
<evidence type="ECO:0000313" key="17">
    <source>
        <dbReference type="Proteomes" id="UP000003489"/>
    </source>
</evidence>
<dbReference type="UniPathway" id="UPA00189">
    <property type="reaction ID" value="UER00296"/>
</dbReference>
<evidence type="ECO:0000256" key="3">
    <source>
        <dbReference type="ARBA" id="ARBA00011264"/>
    </source>
</evidence>
<evidence type="ECO:0000256" key="11">
    <source>
        <dbReference type="ARBA" id="ARBA00030464"/>
    </source>
</evidence>
<accession>B9ACD4</accession>
<dbReference type="GO" id="GO:0005829">
    <property type="term" value="C:cytosol"/>
    <property type="evidence" value="ECO:0007669"/>
    <property type="project" value="TreeGrafter"/>
</dbReference>
<dbReference type="Gene3D" id="3.30.300.10">
    <property type="match status" value="1"/>
</dbReference>
<dbReference type="InterPro" id="IPR014729">
    <property type="entry name" value="Rossmann-like_a/b/a_fold"/>
</dbReference>
<dbReference type="PATRIC" id="fig|483214.13.peg.5"/>
<evidence type="ECO:0000256" key="10">
    <source>
        <dbReference type="ARBA" id="ARBA00022840"/>
    </source>
</evidence>
<gene>
    <name evidence="13" type="primary">guaAB</name>
    <name evidence="16" type="synonym">guaA</name>
    <name evidence="16" type="ORF">METSMIALI_00005</name>
</gene>